<evidence type="ECO:0000313" key="2">
    <source>
        <dbReference type="Proteomes" id="UP001285908"/>
    </source>
</evidence>
<proteinExistence type="predicted"/>
<dbReference type="AlphaFoldDB" id="A0AAJ0MLL8"/>
<sequence length="154" mass="17137">MAEYAPTAADIRDFVENLEAAAGFDNPNIGEWWKIIISVHTNLVHANTRTIRSFAEFQGIQPQYRIFGAIAYEWLVLNYKQGTIREALGRIGHTKPGLTTTVTQGMAAHELSGDARKVRVQGADQTPCNAITSLAEFWPSSTTDIPRTYEQMLP</sequence>
<comment type="caution">
    <text evidence="1">The sequence shown here is derived from an EMBL/GenBank/DDBJ whole genome shotgun (WGS) entry which is preliminary data.</text>
</comment>
<dbReference type="GeneID" id="87871864"/>
<name>A0AAJ0MLL8_9PEZI</name>
<keyword evidence="2" id="KW-1185">Reference proteome</keyword>
<evidence type="ECO:0000313" key="1">
    <source>
        <dbReference type="EMBL" id="KAK3484863.1"/>
    </source>
</evidence>
<protein>
    <submittedName>
        <fullName evidence="1">Uncharacterized protein</fullName>
    </submittedName>
</protein>
<reference evidence="1 2" key="1">
    <citation type="journal article" date="2023" name="Mol. Phylogenet. Evol.">
        <title>Genome-scale phylogeny and comparative genomics of the fungal order Sordariales.</title>
        <authorList>
            <person name="Hensen N."/>
            <person name="Bonometti L."/>
            <person name="Westerberg I."/>
            <person name="Brannstrom I.O."/>
            <person name="Guillou S."/>
            <person name="Cros-Aarteil S."/>
            <person name="Calhoun S."/>
            <person name="Haridas S."/>
            <person name="Kuo A."/>
            <person name="Mondo S."/>
            <person name="Pangilinan J."/>
            <person name="Riley R."/>
            <person name="LaButti K."/>
            <person name="Andreopoulos B."/>
            <person name="Lipzen A."/>
            <person name="Chen C."/>
            <person name="Yan M."/>
            <person name="Daum C."/>
            <person name="Ng V."/>
            <person name="Clum A."/>
            <person name="Steindorff A."/>
            <person name="Ohm R.A."/>
            <person name="Martin F."/>
            <person name="Silar P."/>
            <person name="Natvig D.O."/>
            <person name="Lalanne C."/>
            <person name="Gautier V."/>
            <person name="Ament-Velasquez S.L."/>
            <person name="Kruys A."/>
            <person name="Hutchinson M.I."/>
            <person name="Powell A.J."/>
            <person name="Barry K."/>
            <person name="Miller A.N."/>
            <person name="Grigoriev I.V."/>
            <person name="Debuchy R."/>
            <person name="Gladieux P."/>
            <person name="Hiltunen Thoren M."/>
            <person name="Johannesson H."/>
        </authorList>
    </citation>
    <scope>NUCLEOTIDE SEQUENCE [LARGE SCALE GENOMIC DNA]</scope>
    <source>
        <strain evidence="1 2">FGSC 10403</strain>
    </source>
</reference>
<feature type="non-terminal residue" evidence="1">
    <location>
        <position position="154"/>
    </location>
</feature>
<dbReference type="EMBL" id="JAULSX010000013">
    <property type="protein sequence ID" value="KAK3484863.1"/>
    <property type="molecule type" value="Genomic_DNA"/>
</dbReference>
<dbReference type="RefSeq" id="XP_062687917.1">
    <property type="nucleotide sequence ID" value="XM_062834242.1"/>
</dbReference>
<accession>A0AAJ0MLL8</accession>
<gene>
    <name evidence="1" type="ORF">B0T23DRAFT_282242</name>
</gene>
<organism evidence="1 2">
    <name type="scientific">Neurospora hispaniola</name>
    <dbReference type="NCBI Taxonomy" id="588809"/>
    <lineage>
        <taxon>Eukaryota</taxon>
        <taxon>Fungi</taxon>
        <taxon>Dikarya</taxon>
        <taxon>Ascomycota</taxon>
        <taxon>Pezizomycotina</taxon>
        <taxon>Sordariomycetes</taxon>
        <taxon>Sordariomycetidae</taxon>
        <taxon>Sordariales</taxon>
        <taxon>Sordariaceae</taxon>
        <taxon>Neurospora</taxon>
    </lineage>
</organism>
<dbReference type="Proteomes" id="UP001285908">
    <property type="component" value="Unassembled WGS sequence"/>
</dbReference>